<evidence type="ECO:0000256" key="1">
    <source>
        <dbReference type="SAM" id="MobiDB-lite"/>
    </source>
</evidence>
<dbReference type="EMBL" id="FQXB01000001">
    <property type="protein sequence ID" value="SHG68372.1"/>
    <property type="molecule type" value="Genomic_DNA"/>
</dbReference>
<proteinExistence type="predicted"/>
<evidence type="ECO:0000313" key="3">
    <source>
        <dbReference type="EMBL" id="SHG68372.1"/>
    </source>
</evidence>
<keyword evidence="4" id="KW-1185">Reference proteome</keyword>
<dbReference type="OrthoDB" id="7355053at2"/>
<feature type="transmembrane region" description="Helical" evidence="2">
    <location>
        <begin position="106"/>
        <end position="121"/>
    </location>
</feature>
<accession>A0A1M5LTA5</accession>
<reference evidence="3 4" key="1">
    <citation type="submission" date="2016-11" db="EMBL/GenBank/DDBJ databases">
        <authorList>
            <person name="Jaros S."/>
            <person name="Januszkiewicz K."/>
            <person name="Wedrychowicz H."/>
        </authorList>
    </citation>
    <scope>NUCLEOTIDE SEQUENCE [LARGE SCALE GENOMIC DNA]</scope>
    <source>
        <strain evidence="3 4">DSM 28715</strain>
    </source>
</reference>
<protein>
    <submittedName>
        <fullName evidence="3">Holin of 3TMs, for gene-transfer release</fullName>
    </submittedName>
</protein>
<gene>
    <name evidence="3" type="ORF">SAMN05444003_0470</name>
</gene>
<dbReference type="STRING" id="1508389.SAMN05444003_0470"/>
<dbReference type="RefSeq" id="WP_072898983.1">
    <property type="nucleotide sequence ID" value="NZ_FQXB01000001.1"/>
</dbReference>
<keyword evidence="2" id="KW-0812">Transmembrane</keyword>
<keyword evidence="2" id="KW-1133">Transmembrane helix</keyword>
<feature type="region of interest" description="Disordered" evidence="1">
    <location>
        <begin position="142"/>
        <end position="164"/>
    </location>
</feature>
<sequence length="164" mass="17925">MGLVGRLMTMIFGDGRNVIAETAEVFRVNSEQADQSATDVTKATLAQFAAEFAHPRKGLFDRVIDGINRLPRPMLALGTIALFVTAMFDPVWFASRMEGVALVPEPLWWLMGAIVSFYFGARHQAKGQDFSAVAETLSASELLKPKEPQAPDNPALADWEAKNG</sequence>
<dbReference type="Pfam" id="PF11351">
    <property type="entry name" value="GTA_holin_3TM"/>
    <property type="match status" value="1"/>
</dbReference>
<dbReference type="Proteomes" id="UP000184074">
    <property type="component" value="Unassembled WGS sequence"/>
</dbReference>
<evidence type="ECO:0000313" key="4">
    <source>
        <dbReference type="Proteomes" id="UP000184074"/>
    </source>
</evidence>
<organism evidence="3 4">
    <name type="scientific">Cognatiyoonia sediminum</name>
    <dbReference type="NCBI Taxonomy" id="1508389"/>
    <lineage>
        <taxon>Bacteria</taxon>
        <taxon>Pseudomonadati</taxon>
        <taxon>Pseudomonadota</taxon>
        <taxon>Alphaproteobacteria</taxon>
        <taxon>Rhodobacterales</taxon>
        <taxon>Paracoccaceae</taxon>
        <taxon>Cognatiyoonia</taxon>
    </lineage>
</organism>
<dbReference type="AlphaFoldDB" id="A0A1M5LTA5"/>
<dbReference type="InterPro" id="IPR021497">
    <property type="entry name" value="GTA_holin_3TM"/>
</dbReference>
<feature type="transmembrane region" description="Helical" evidence="2">
    <location>
        <begin position="74"/>
        <end position="94"/>
    </location>
</feature>
<evidence type="ECO:0000256" key="2">
    <source>
        <dbReference type="SAM" id="Phobius"/>
    </source>
</evidence>
<name>A0A1M5LTA5_9RHOB</name>
<keyword evidence="2" id="KW-0472">Membrane</keyword>